<dbReference type="PANTHER" id="PTHR23507:SF1">
    <property type="entry name" value="FI18259P1-RELATED"/>
    <property type="match status" value="1"/>
</dbReference>
<feature type="transmembrane region" description="Helical" evidence="5">
    <location>
        <begin position="73"/>
        <end position="90"/>
    </location>
</feature>
<dbReference type="EMBL" id="JAAAHW010000311">
    <property type="protein sequence ID" value="KAG0003896.1"/>
    <property type="molecule type" value="Genomic_DNA"/>
</dbReference>
<dbReference type="AlphaFoldDB" id="A0A9P6SUN2"/>
<dbReference type="GO" id="GO:0016020">
    <property type="term" value="C:membrane"/>
    <property type="evidence" value="ECO:0007669"/>
    <property type="project" value="UniProtKB-SubCell"/>
</dbReference>
<dbReference type="Proteomes" id="UP000749646">
    <property type="component" value="Unassembled WGS sequence"/>
</dbReference>
<feature type="transmembrane region" description="Helical" evidence="5">
    <location>
        <begin position="371"/>
        <end position="391"/>
    </location>
</feature>
<keyword evidence="3 5" id="KW-1133">Transmembrane helix</keyword>
<sequence>MTNSLQPQVPTEIEVEPLLEDTSIEHEAHIHSTAQDSEFDPMSMASEAERDNEDELAWFAELARRPWYLRPSMLWLNPLLFAFGVIVGVIESPMQQLIIQIICKEYLLQHDPQEAIEYAGIVLPDNRCKTPEVLAVAALVGSRIHAIKGVITLFTLAKWTALSDILGRKALLQLALIALSISQSIIWFTASPRNPFGYRLLYVDGVLLGLTAGGSLLDPAIAAYVGPSLGGYVVKTTGDLTSVIRISLTSFVIVFAYLIAMPESLRKRTISQVPERAGDKYTTSIKRISFLVSIWDATIRGVLSILDPLLVFVPGFAPISSKAPSRYTFTLIVIATHLVRISGSGISILFIPLTNLVFKWGSYEDGLFFSYSGLCSFIVYLGIFPLLQFLYKRYMTKHGKPGLHTYSRVEQMDPEREGSFEMFNMDERPTAATPFSDTDTRITLKMDAFFFLGGTILFGISFLIGPFFMSVPSLYV</sequence>
<name>A0A9P6SUN2_9FUNG</name>
<dbReference type="InterPro" id="IPR036259">
    <property type="entry name" value="MFS_trans_sf"/>
</dbReference>
<feature type="transmembrane region" description="Helical" evidence="5">
    <location>
        <begin position="170"/>
        <end position="188"/>
    </location>
</feature>
<comment type="caution">
    <text evidence="6">The sequence shown here is derived from an EMBL/GenBank/DDBJ whole genome shotgun (WGS) entry which is preliminary data.</text>
</comment>
<dbReference type="PANTHER" id="PTHR23507">
    <property type="entry name" value="ZGC:174356"/>
    <property type="match status" value="1"/>
</dbReference>
<dbReference type="OrthoDB" id="3026777at2759"/>
<feature type="non-terminal residue" evidence="6">
    <location>
        <position position="1"/>
    </location>
</feature>
<proteinExistence type="predicted"/>
<evidence type="ECO:0000313" key="7">
    <source>
        <dbReference type="Proteomes" id="UP000749646"/>
    </source>
</evidence>
<keyword evidence="4 5" id="KW-0472">Membrane</keyword>
<gene>
    <name evidence="6" type="ORF">BGZ65_001265</name>
</gene>
<evidence type="ECO:0000256" key="5">
    <source>
        <dbReference type="SAM" id="Phobius"/>
    </source>
</evidence>
<feature type="transmembrane region" description="Helical" evidence="5">
    <location>
        <begin position="242"/>
        <end position="260"/>
    </location>
</feature>
<evidence type="ECO:0000256" key="2">
    <source>
        <dbReference type="ARBA" id="ARBA00022692"/>
    </source>
</evidence>
<comment type="subcellular location">
    <subcellularLocation>
        <location evidence="1">Membrane</location>
        <topology evidence="1">Multi-pass membrane protein</topology>
    </subcellularLocation>
</comment>
<evidence type="ECO:0000256" key="1">
    <source>
        <dbReference type="ARBA" id="ARBA00004141"/>
    </source>
</evidence>
<dbReference type="GO" id="GO:0022857">
    <property type="term" value="F:transmembrane transporter activity"/>
    <property type="evidence" value="ECO:0007669"/>
    <property type="project" value="TreeGrafter"/>
</dbReference>
<dbReference type="SUPFAM" id="SSF103473">
    <property type="entry name" value="MFS general substrate transporter"/>
    <property type="match status" value="1"/>
</dbReference>
<protein>
    <submittedName>
        <fullName evidence="6">Uncharacterized protein</fullName>
    </submittedName>
</protein>
<evidence type="ECO:0000313" key="6">
    <source>
        <dbReference type="EMBL" id="KAG0003896.1"/>
    </source>
</evidence>
<evidence type="ECO:0000256" key="4">
    <source>
        <dbReference type="ARBA" id="ARBA00023136"/>
    </source>
</evidence>
<accession>A0A9P6SUN2</accession>
<feature type="transmembrane region" description="Helical" evidence="5">
    <location>
        <begin position="329"/>
        <end position="351"/>
    </location>
</feature>
<reference evidence="6" key="1">
    <citation type="journal article" date="2020" name="Fungal Divers.">
        <title>Resolving the Mortierellaceae phylogeny through synthesis of multi-gene phylogenetics and phylogenomics.</title>
        <authorList>
            <person name="Vandepol N."/>
            <person name="Liber J."/>
            <person name="Desiro A."/>
            <person name="Na H."/>
            <person name="Kennedy M."/>
            <person name="Barry K."/>
            <person name="Grigoriev I.V."/>
            <person name="Miller A.N."/>
            <person name="O'Donnell K."/>
            <person name="Stajich J.E."/>
            <person name="Bonito G."/>
        </authorList>
    </citation>
    <scope>NUCLEOTIDE SEQUENCE</scope>
    <source>
        <strain evidence="6">MES-2147</strain>
    </source>
</reference>
<keyword evidence="7" id="KW-1185">Reference proteome</keyword>
<feature type="transmembrane region" description="Helical" evidence="5">
    <location>
        <begin position="448"/>
        <end position="469"/>
    </location>
</feature>
<evidence type="ECO:0000256" key="3">
    <source>
        <dbReference type="ARBA" id="ARBA00022989"/>
    </source>
</evidence>
<keyword evidence="2 5" id="KW-0812">Transmembrane</keyword>
<feature type="transmembrane region" description="Helical" evidence="5">
    <location>
        <begin position="200"/>
        <end position="222"/>
    </location>
</feature>
<organism evidence="6 7">
    <name type="scientific">Modicella reniformis</name>
    <dbReference type="NCBI Taxonomy" id="1440133"/>
    <lineage>
        <taxon>Eukaryota</taxon>
        <taxon>Fungi</taxon>
        <taxon>Fungi incertae sedis</taxon>
        <taxon>Mucoromycota</taxon>
        <taxon>Mortierellomycotina</taxon>
        <taxon>Mortierellomycetes</taxon>
        <taxon>Mortierellales</taxon>
        <taxon>Mortierellaceae</taxon>
        <taxon>Modicella</taxon>
    </lineage>
</organism>